<dbReference type="EMBL" id="CAJVPT010002467">
    <property type="protein sequence ID" value="CAG8481684.1"/>
    <property type="molecule type" value="Genomic_DNA"/>
</dbReference>
<keyword evidence="2" id="KW-1185">Reference proteome</keyword>
<comment type="caution">
    <text evidence="1">The sequence shown here is derived from an EMBL/GenBank/DDBJ whole genome shotgun (WGS) entry which is preliminary data.</text>
</comment>
<proteinExistence type="predicted"/>
<organism evidence="1 2">
    <name type="scientific">Acaulospora colombiana</name>
    <dbReference type="NCBI Taxonomy" id="27376"/>
    <lineage>
        <taxon>Eukaryota</taxon>
        <taxon>Fungi</taxon>
        <taxon>Fungi incertae sedis</taxon>
        <taxon>Mucoromycota</taxon>
        <taxon>Glomeromycotina</taxon>
        <taxon>Glomeromycetes</taxon>
        <taxon>Diversisporales</taxon>
        <taxon>Acaulosporaceae</taxon>
        <taxon>Acaulospora</taxon>
    </lineage>
</organism>
<protein>
    <submittedName>
        <fullName evidence="1">1450_t:CDS:1</fullName>
    </submittedName>
</protein>
<reference evidence="1" key="1">
    <citation type="submission" date="2021-06" db="EMBL/GenBank/DDBJ databases">
        <authorList>
            <person name="Kallberg Y."/>
            <person name="Tangrot J."/>
            <person name="Rosling A."/>
        </authorList>
    </citation>
    <scope>NUCLEOTIDE SEQUENCE</scope>
    <source>
        <strain evidence="1">CL356</strain>
    </source>
</reference>
<evidence type="ECO:0000313" key="2">
    <source>
        <dbReference type="Proteomes" id="UP000789525"/>
    </source>
</evidence>
<dbReference type="Proteomes" id="UP000789525">
    <property type="component" value="Unassembled WGS sequence"/>
</dbReference>
<sequence>MQGCLRVDGDIAPEWSIVELNVADDIEPYNMKLINTTVSKSEQYGNVVKDLYAVVIGQVFVGQEWNPVKPEQFVNGGGGKRNREKVQTFTPEAREDWEKAKLESQLSMPILLYTTMLDI</sequence>
<accession>A0ACA9KM84</accession>
<evidence type="ECO:0000313" key="1">
    <source>
        <dbReference type="EMBL" id="CAG8481684.1"/>
    </source>
</evidence>
<gene>
    <name evidence="1" type="ORF">ACOLOM_LOCUS2013</name>
</gene>
<name>A0ACA9KM84_9GLOM</name>